<keyword evidence="1" id="KW-0472">Membrane</keyword>
<name>A0A5P6VQ75_PSEXY</name>
<feature type="transmembrane region" description="Helical" evidence="1">
    <location>
        <begin position="7"/>
        <end position="26"/>
    </location>
</feature>
<keyword evidence="1" id="KW-0812">Transmembrane</keyword>
<evidence type="ECO:0000313" key="2">
    <source>
        <dbReference type="EMBL" id="QFJ54826.1"/>
    </source>
</evidence>
<evidence type="ECO:0000256" key="1">
    <source>
        <dbReference type="SAM" id="Phobius"/>
    </source>
</evidence>
<reference evidence="3" key="1">
    <citation type="submission" date="2019-08" db="EMBL/GenBank/DDBJ databases">
        <title>Complete Genome Sequence of the Polysaccharide-Degrading Rumen Bacterium Pseudobutyrivibrio xylanivorans MA3014.</title>
        <authorList>
            <person name="Palevich N."/>
            <person name="Maclean P.H."/>
            <person name="Kelly W.J."/>
            <person name="Leahy S.C."/>
            <person name="Rakonjac J."/>
            <person name="Attwood G.T."/>
        </authorList>
    </citation>
    <scope>NUCLEOTIDE SEQUENCE [LARGE SCALE GENOMIC DNA]</scope>
    <source>
        <strain evidence="3">MA3014</strain>
    </source>
</reference>
<evidence type="ECO:0000313" key="3">
    <source>
        <dbReference type="Proteomes" id="UP000327030"/>
    </source>
</evidence>
<dbReference type="RefSeq" id="WP_151623287.1">
    <property type="nucleotide sequence ID" value="NZ_CP043028.1"/>
</dbReference>
<protein>
    <submittedName>
        <fullName evidence="2">Uncharacterized protein</fullName>
    </submittedName>
</protein>
<keyword evidence="1" id="KW-1133">Transmembrane helix</keyword>
<dbReference type="KEGG" id="pxv:FXF36_08155"/>
<dbReference type="AlphaFoldDB" id="A0A5P6VQ75"/>
<proteinExistence type="predicted"/>
<organism evidence="2 3">
    <name type="scientific">Pseudobutyrivibrio xylanivorans</name>
    <dbReference type="NCBI Taxonomy" id="185007"/>
    <lineage>
        <taxon>Bacteria</taxon>
        <taxon>Bacillati</taxon>
        <taxon>Bacillota</taxon>
        <taxon>Clostridia</taxon>
        <taxon>Lachnospirales</taxon>
        <taxon>Lachnospiraceae</taxon>
        <taxon>Pseudobutyrivibrio</taxon>
    </lineage>
</organism>
<dbReference type="OrthoDB" id="2050603at2"/>
<dbReference type="Proteomes" id="UP000327030">
    <property type="component" value="Chromosome 1"/>
</dbReference>
<gene>
    <name evidence="2" type="ORF">FXF36_08155</name>
</gene>
<dbReference type="EMBL" id="CP043028">
    <property type="protein sequence ID" value="QFJ54826.1"/>
    <property type="molecule type" value="Genomic_DNA"/>
</dbReference>
<sequence length="252" mass="29340">MRIQKLIKPIVLILCVAVMAYVLIYMDTTRGPLVYNDHLADTAVTIDGIPVTFEDLAFYILFEEAKIEEQAKIYNPDYTKDYWNIHTNDTFIQLEAKDVVMGMAVHDHLFYQLAVENGMDTLTESEEQDLSYAINDFWEDRLDIQLEKLPCDEDTINQQIRLAAIAEKYQDYLAKEQGPSQAAYKYDGYYYSLIRDEHQVEINEKLWKKLVMGDITLEHTKINYINGLTDADKEKSKTEKKGLRRNAKDKSK</sequence>
<accession>A0A5P6VQ75</accession>